<dbReference type="InterPro" id="IPR047794">
    <property type="entry name" value="C45_proenzyme-like"/>
</dbReference>
<evidence type="ECO:0000259" key="1">
    <source>
        <dbReference type="Pfam" id="PF03417"/>
    </source>
</evidence>
<evidence type="ECO:0000313" key="2">
    <source>
        <dbReference type="EMBL" id="MBZ2199320.1"/>
    </source>
</evidence>
<reference evidence="2 3" key="1">
    <citation type="submission" date="2021-04" db="EMBL/GenBank/DDBJ databases">
        <title>Ruania sp. nov., isolated from sandy soil of mangrove forest.</title>
        <authorList>
            <person name="Ge X."/>
            <person name="Huang R."/>
            <person name="Liu W."/>
        </authorList>
    </citation>
    <scope>NUCLEOTIDE SEQUENCE [LARGE SCALE GENOMIC DNA]</scope>
    <source>
        <strain evidence="2 3">N2-46</strain>
    </source>
</reference>
<name>A0ABS7SG26_9MICO</name>
<dbReference type="RefSeq" id="WP_223411327.1">
    <property type="nucleotide sequence ID" value="NZ_JAGSHT010000026.1"/>
</dbReference>
<dbReference type="SUPFAM" id="SSF56235">
    <property type="entry name" value="N-terminal nucleophile aminohydrolases (Ntn hydrolases)"/>
    <property type="match status" value="1"/>
</dbReference>
<dbReference type="NCBIfam" id="NF040521">
    <property type="entry name" value="C45_proenzyme"/>
    <property type="match status" value="1"/>
</dbReference>
<comment type="caution">
    <text evidence="2">The sequence shown here is derived from an EMBL/GenBank/DDBJ whole genome shotgun (WGS) entry which is preliminary data.</text>
</comment>
<dbReference type="InterPro" id="IPR005079">
    <property type="entry name" value="Peptidase_C45_hydrolase"/>
</dbReference>
<dbReference type="Proteomes" id="UP000826651">
    <property type="component" value="Unassembled WGS sequence"/>
</dbReference>
<protein>
    <submittedName>
        <fullName evidence="2">Linear amide C-N hydrolase</fullName>
    </submittedName>
</protein>
<evidence type="ECO:0000313" key="3">
    <source>
        <dbReference type="Proteomes" id="UP000826651"/>
    </source>
</evidence>
<proteinExistence type="predicted"/>
<dbReference type="EMBL" id="JAGSHT010000026">
    <property type="protein sequence ID" value="MBZ2199320.1"/>
    <property type="molecule type" value="Genomic_DNA"/>
</dbReference>
<dbReference type="InterPro" id="IPR029055">
    <property type="entry name" value="Ntn_hydrolases_N"/>
</dbReference>
<keyword evidence="3" id="KW-1185">Reference proteome</keyword>
<accession>A0ABS7SG26</accession>
<feature type="domain" description="Peptidase C45 hydrolase" evidence="1">
    <location>
        <begin position="170"/>
        <end position="365"/>
    </location>
</feature>
<dbReference type="Gene3D" id="3.60.60.10">
    <property type="entry name" value="Penicillin V Acylase, Chain A"/>
    <property type="match status" value="1"/>
</dbReference>
<keyword evidence="2" id="KW-0378">Hydrolase</keyword>
<gene>
    <name evidence="2" type="ORF">KCQ71_24450</name>
</gene>
<dbReference type="GO" id="GO:0016787">
    <property type="term" value="F:hydrolase activity"/>
    <property type="evidence" value="ECO:0007669"/>
    <property type="project" value="UniProtKB-KW"/>
</dbReference>
<sequence length="391" mass="43084">MDVMVHQSPDERLAVRHVRIRGCNEAIGESVGHIARSRYRVAAQDLLLPEGVAESRRKWAVRHYPELVARGIGIARAFGLDPSDPKVDALGVGYNMPLPTPPQIVGCSVLTSPTADAGIVVQRNFDFGFLSLPDAVLGPGACPEAPAMLSEPYVMEIHPTDGGMSALFMCAFDLCNGVIDGMNEAGLVVSMMQLIDRTASTFSPPDIEPGLNELEVLRFILDRCRTVEDAQRVFEEQRRYLSWMPCHYIIADADGVVMMAEPGDDNTMHTVVKRDGSMRSTNHSLLRQIPGSWENDREIRRSLERLQRMDAKVMVDPDHPFTADRLAQIADQVAVSTQWPESGAVLGGTLWSASYRPRSRALAIRFWSGPGAAGRRPALSPEMHFRLDQAG</sequence>
<organism evidence="2 3">
    <name type="scientific">Occultella gossypii</name>
    <dbReference type="NCBI Taxonomy" id="2800820"/>
    <lineage>
        <taxon>Bacteria</taxon>
        <taxon>Bacillati</taxon>
        <taxon>Actinomycetota</taxon>
        <taxon>Actinomycetes</taxon>
        <taxon>Micrococcales</taxon>
        <taxon>Ruaniaceae</taxon>
        <taxon>Occultella</taxon>
    </lineage>
</organism>
<dbReference type="Pfam" id="PF03417">
    <property type="entry name" value="AAT"/>
    <property type="match status" value="1"/>
</dbReference>